<evidence type="ECO:0000256" key="5">
    <source>
        <dbReference type="ARBA" id="ARBA00023136"/>
    </source>
</evidence>
<dbReference type="Proteomes" id="UP000318704">
    <property type="component" value="Chromosome"/>
</dbReference>
<gene>
    <name evidence="8" type="ORF">V144x_47160</name>
</gene>
<dbReference type="AlphaFoldDB" id="A0A517W1R3"/>
<comment type="subcellular location">
    <subcellularLocation>
        <location evidence="1">Cell membrane</location>
        <topology evidence="1">Multi-pass membrane protein</topology>
    </subcellularLocation>
</comment>
<dbReference type="KEGG" id="gaw:V144x_47160"/>
<proteinExistence type="predicted"/>
<keyword evidence="2" id="KW-1003">Cell membrane</keyword>
<feature type="transmembrane region" description="Helical" evidence="6">
    <location>
        <begin position="12"/>
        <end position="32"/>
    </location>
</feature>
<dbReference type="InterPro" id="IPR051258">
    <property type="entry name" value="Diverse_Substrate_Transporter"/>
</dbReference>
<feature type="transmembrane region" description="Helical" evidence="6">
    <location>
        <begin position="240"/>
        <end position="259"/>
    </location>
</feature>
<feature type="transmembrane region" description="Helical" evidence="6">
    <location>
        <begin position="155"/>
        <end position="174"/>
    </location>
</feature>
<feature type="domain" description="EamA" evidence="7">
    <location>
        <begin position="14"/>
        <end position="142"/>
    </location>
</feature>
<feature type="transmembrane region" description="Helical" evidence="6">
    <location>
        <begin position="126"/>
        <end position="143"/>
    </location>
</feature>
<organism evidence="8 9">
    <name type="scientific">Gimesia aquarii</name>
    <dbReference type="NCBI Taxonomy" id="2527964"/>
    <lineage>
        <taxon>Bacteria</taxon>
        <taxon>Pseudomonadati</taxon>
        <taxon>Planctomycetota</taxon>
        <taxon>Planctomycetia</taxon>
        <taxon>Planctomycetales</taxon>
        <taxon>Planctomycetaceae</taxon>
        <taxon>Gimesia</taxon>
    </lineage>
</organism>
<evidence type="ECO:0000313" key="8">
    <source>
        <dbReference type="EMBL" id="QDT99205.1"/>
    </source>
</evidence>
<feature type="transmembrane region" description="Helical" evidence="6">
    <location>
        <begin position="265"/>
        <end position="284"/>
    </location>
</feature>
<dbReference type="RefSeq" id="WP_144988495.1">
    <property type="nucleotide sequence ID" value="NZ_CP037920.1"/>
</dbReference>
<evidence type="ECO:0000256" key="2">
    <source>
        <dbReference type="ARBA" id="ARBA00022475"/>
    </source>
</evidence>
<keyword evidence="4 6" id="KW-1133">Transmembrane helix</keyword>
<keyword evidence="3 6" id="KW-0812">Transmembrane</keyword>
<name>A0A517W1R3_9PLAN</name>
<evidence type="ECO:0000256" key="3">
    <source>
        <dbReference type="ARBA" id="ARBA00022692"/>
    </source>
</evidence>
<feature type="domain" description="EamA" evidence="7">
    <location>
        <begin position="152"/>
        <end position="280"/>
    </location>
</feature>
<keyword evidence="5 6" id="KW-0472">Membrane</keyword>
<sequence length="298" mass="33076">MNDVDRRKLFRARLLILLASVLWSLSGLFIKSPPFLSIPEADRGLILACYRVFFAGLFLLPFVKLNQIRWRPVLIPLLVTFGLMNLLFMVAMTKTSAAAAIFLQNTSVAWAMLFGFLLLKERIERGSILSILIVMLGIGFIVFADGAGKNFMGNLFALLSGITYALVVIFFRMLRDEHPAWLVALCLLFSSALVAPWALTLGISLTGVQFGLIALMGVVQMGAPYVIFSHAVKTVNSQEAALLVLAEPILNPIWVWIFWGETVSFTTLVGCTLIVLGLVVRFLFFRPKLILEPNPNQP</sequence>
<feature type="transmembrane region" description="Helical" evidence="6">
    <location>
        <begin position="98"/>
        <end position="119"/>
    </location>
</feature>
<dbReference type="Pfam" id="PF00892">
    <property type="entry name" value="EamA"/>
    <property type="match status" value="2"/>
</dbReference>
<evidence type="ECO:0000256" key="6">
    <source>
        <dbReference type="SAM" id="Phobius"/>
    </source>
</evidence>
<feature type="transmembrane region" description="Helical" evidence="6">
    <location>
        <begin position="181"/>
        <end position="203"/>
    </location>
</feature>
<dbReference type="InterPro" id="IPR037185">
    <property type="entry name" value="EmrE-like"/>
</dbReference>
<reference evidence="8 9" key="1">
    <citation type="submission" date="2019-03" db="EMBL/GenBank/DDBJ databases">
        <title>Deep-cultivation of Planctomycetes and their phenomic and genomic characterization uncovers novel biology.</title>
        <authorList>
            <person name="Wiegand S."/>
            <person name="Jogler M."/>
            <person name="Boedeker C."/>
            <person name="Pinto D."/>
            <person name="Vollmers J."/>
            <person name="Rivas-Marin E."/>
            <person name="Kohn T."/>
            <person name="Peeters S.H."/>
            <person name="Heuer A."/>
            <person name="Rast P."/>
            <person name="Oberbeckmann S."/>
            <person name="Bunk B."/>
            <person name="Jeske O."/>
            <person name="Meyerdierks A."/>
            <person name="Storesund J.E."/>
            <person name="Kallscheuer N."/>
            <person name="Luecker S."/>
            <person name="Lage O.M."/>
            <person name="Pohl T."/>
            <person name="Merkel B.J."/>
            <person name="Hornburger P."/>
            <person name="Mueller R.-W."/>
            <person name="Bruemmer F."/>
            <person name="Labrenz M."/>
            <person name="Spormann A.M."/>
            <person name="Op den Camp H."/>
            <person name="Overmann J."/>
            <person name="Amann R."/>
            <person name="Jetten M.S.M."/>
            <person name="Mascher T."/>
            <person name="Medema M.H."/>
            <person name="Devos D.P."/>
            <person name="Kaster A.-K."/>
            <person name="Ovreas L."/>
            <person name="Rohde M."/>
            <person name="Galperin M.Y."/>
            <person name="Jogler C."/>
        </authorList>
    </citation>
    <scope>NUCLEOTIDE SEQUENCE [LARGE SCALE GENOMIC DNA]</scope>
    <source>
        <strain evidence="8 9">V144</strain>
    </source>
</reference>
<protein>
    <submittedName>
        <fullName evidence="8">EamA-like transporter family protein</fullName>
    </submittedName>
</protein>
<dbReference type="EMBL" id="CP037920">
    <property type="protein sequence ID" value="QDT99205.1"/>
    <property type="molecule type" value="Genomic_DNA"/>
</dbReference>
<dbReference type="PANTHER" id="PTHR42920:SF5">
    <property type="entry name" value="EAMA DOMAIN-CONTAINING PROTEIN"/>
    <property type="match status" value="1"/>
</dbReference>
<feature type="transmembrane region" description="Helical" evidence="6">
    <location>
        <begin position="209"/>
        <end position="228"/>
    </location>
</feature>
<dbReference type="InterPro" id="IPR000620">
    <property type="entry name" value="EamA_dom"/>
</dbReference>
<evidence type="ECO:0000256" key="1">
    <source>
        <dbReference type="ARBA" id="ARBA00004651"/>
    </source>
</evidence>
<dbReference type="PANTHER" id="PTHR42920">
    <property type="entry name" value="OS03G0707200 PROTEIN-RELATED"/>
    <property type="match status" value="1"/>
</dbReference>
<accession>A0A517W1R3</accession>
<dbReference type="SUPFAM" id="SSF103481">
    <property type="entry name" value="Multidrug resistance efflux transporter EmrE"/>
    <property type="match status" value="2"/>
</dbReference>
<feature type="transmembrane region" description="Helical" evidence="6">
    <location>
        <begin position="74"/>
        <end position="92"/>
    </location>
</feature>
<evidence type="ECO:0000259" key="7">
    <source>
        <dbReference type="Pfam" id="PF00892"/>
    </source>
</evidence>
<evidence type="ECO:0000256" key="4">
    <source>
        <dbReference type="ARBA" id="ARBA00022989"/>
    </source>
</evidence>
<feature type="transmembrane region" description="Helical" evidence="6">
    <location>
        <begin position="44"/>
        <end position="62"/>
    </location>
</feature>
<dbReference type="GO" id="GO:0005886">
    <property type="term" value="C:plasma membrane"/>
    <property type="evidence" value="ECO:0007669"/>
    <property type="project" value="UniProtKB-SubCell"/>
</dbReference>
<evidence type="ECO:0000313" key="9">
    <source>
        <dbReference type="Proteomes" id="UP000318704"/>
    </source>
</evidence>